<keyword evidence="1" id="KW-1133">Transmembrane helix</keyword>
<proteinExistence type="predicted"/>
<dbReference type="EMBL" id="WVTD01000016">
    <property type="protein sequence ID" value="MYL99466.1"/>
    <property type="molecule type" value="Genomic_DNA"/>
</dbReference>
<name>A0A7X4GJP4_9SPHN</name>
<keyword evidence="1" id="KW-0472">Membrane</keyword>
<sequence length="34" mass="3776">MRASLAKLGWFFGIWAASVAALGLLSLILRRWLS</sequence>
<organism evidence="2 3">
    <name type="scientific">Novosphingobium silvae</name>
    <dbReference type="NCBI Taxonomy" id="2692619"/>
    <lineage>
        <taxon>Bacteria</taxon>
        <taxon>Pseudomonadati</taxon>
        <taxon>Pseudomonadota</taxon>
        <taxon>Alphaproteobacteria</taxon>
        <taxon>Sphingomonadales</taxon>
        <taxon>Sphingomonadaceae</taxon>
        <taxon>Novosphingobium</taxon>
    </lineage>
</organism>
<accession>A0A7X4GJP4</accession>
<keyword evidence="1" id="KW-0812">Transmembrane</keyword>
<protein>
    <submittedName>
        <fullName evidence="2">DUF2474 family protein</fullName>
    </submittedName>
</protein>
<feature type="transmembrane region" description="Helical" evidence="1">
    <location>
        <begin position="12"/>
        <end position="29"/>
    </location>
</feature>
<dbReference type="Proteomes" id="UP000465810">
    <property type="component" value="Unassembled WGS sequence"/>
</dbReference>
<evidence type="ECO:0000313" key="2">
    <source>
        <dbReference type="EMBL" id="MYL99466.1"/>
    </source>
</evidence>
<dbReference type="RefSeq" id="WP_133085146.1">
    <property type="nucleotide sequence ID" value="NZ_WVTD01000016.1"/>
</dbReference>
<dbReference type="Pfam" id="PF10617">
    <property type="entry name" value="DUF2474"/>
    <property type="match status" value="1"/>
</dbReference>
<gene>
    <name evidence="2" type="ORF">GR702_16980</name>
</gene>
<evidence type="ECO:0000313" key="3">
    <source>
        <dbReference type="Proteomes" id="UP000465810"/>
    </source>
</evidence>
<keyword evidence="3" id="KW-1185">Reference proteome</keyword>
<dbReference type="AlphaFoldDB" id="A0A7X4GJP4"/>
<dbReference type="InterPro" id="IPR018895">
    <property type="entry name" value="DUF2474"/>
</dbReference>
<evidence type="ECO:0000256" key="1">
    <source>
        <dbReference type="SAM" id="Phobius"/>
    </source>
</evidence>
<comment type="caution">
    <text evidence="2">The sequence shown here is derived from an EMBL/GenBank/DDBJ whole genome shotgun (WGS) entry which is preliminary data.</text>
</comment>
<reference evidence="2 3" key="1">
    <citation type="submission" date="2019-12" db="EMBL/GenBank/DDBJ databases">
        <authorList>
            <person name="Feng G."/>
            <person name="Zhu H."/>
        </authorList>
    </citation>
    <scope>NUCLEOTIDE SEQUENCE [LARGE SCALE GENOMIC DNA]</scope>
    <source>
        <strain evidence="2 3">FGD1</strain>
    </source>
</reference>